<feature type="domain" description="AB hydrolase-1" evidence="2">
    <location>
        <begin position="26"/>
        <end position="122"/>
    </location>
</feature>
<dbReference type="EMBL" id="JBBKAM010000002">
    <property type="protein sequence ID" value="MEJ8641370.1"/>
    <property type="molecule type" value="Genomic_DNA"/>
</dbReference>
<dbReference type="Proteomes" id="UP001382904">
    <property type="component" value="Unassembled WGS sequence"/>
</dbReference>
<evidence type="ECO:0000256" key="1">
    <source>
        <dbReference type="SAM" id="MobiDB-lite"/>
    </source>
</evidence>
<feature type="region of interest" description="Disordered" evidence="1">
    <location>
        <begin position="128"/>
        <end position="199"/>
    </location>
</feature>
<evidence type="ECO:0000313" key="4">
    <source>
        <dbReference type="Proteomes" id="UP001382904"/>
    </source>
</evidence>
<dbReference type="PANTHER" id="PTHR43433:SF5">
    <property type="entry name" value="AB HYDROLASE-1 DOMAIN-CONTAINING PROTEIN"/>
    <property type="match status" value="1"/>
</dbReference>
<accession>A0ABU8U0F6</accession>
<dbReference type="SUPFAM" id="SSF53474">
    <property type="entry name" value="alpha/beta-Hydrolases"/>
    <property type="match status" value="1"/>
</dbReference>
<dbReference type="Gene3D" id="3.40.50.1820">
    <property type="entry name" value="alpha/beta hydrolase"/>
    <property type="match status" value="1"/>
</dbReference>
<sequence>MTDHHTATVNGVRLAYRAAGPEEGDPLVLLPALGESADDWALVRDALARERRVYALDLRGHGRSARTAEYSLELMRDDVLGFLDALGLDRADLVGHSAGAVVAHLVAQAAPHRVVRLALEDVPAPLPASRSRRYGPTATWTSTGTWSSRSGGSSTGPIRPGWRGSAGSPPRPWWWQAAPPATSRRTVSRSSSTGSPTPG</sequence>
<dbReference type="Pfam" id="PF00561">
    <property type="entry name" value="Abhydrolase_1"/>
    <property type="match status" value="1"/>
</dbReference>
<proteinExistence type="predicted"/>
<keyword evidence="3" id="KW-0378">Hydrolase</keyword>
<evidence type="ECO:0000313" key="3">
    <source>
        <dbReference type="EMBL" id="MEJ8641370.1"/>
    </source>
</evidence>
<organism evidence="3 4">
    <name type="scientific">Streptomyces caledonius</name>
    <dbReference type="NCBI Taxonomy" id="3134107"/>
    <lineage>
        <taxon>Bacteria</taxon>
        <taxon>Bacillati</taxon>
        <taxon>Actinomycetota</taxon>
        <taxon>Actinomycetes</taxon>
        <taxon>Kitasatosporales</taxon>
        <taxon>Streptomycetaceae</taxon>
        <taxon>Streptomyces</taxon>
    </lineage>
</organism>
<feature type="compositionally biased region" description="Low complexity" evidence="1">
    <location>
        <begin position="135"/>
        <end position="161"/>
    </location>
</feature>
<gene>
    <name evidence="3" type="ORF">WKI68_07565</name>
</gene>
<dbReference type="InterPro" id="IPR029058">
    <property type="entry name" value="AB_hydrolase_fold"/>
</dbReference>
<dbReference type="PANTHER" id="PTHR43433">
    <property type="entry name" value="HYDROLASE, ALPHA/BETA FOLD FAMILY PROTEIN"/>
    <property type="match status" value="1"/>
</dbReference>
<feature type="compositionally biased region" description="Low complexity" evidence="1">
    <location>
        <begin position="173"/>
        <end position="199"/>
    </location>
</feature>
<keyword evidence="4" id="KW-1185">Reference proteome</keyword>
<protein>
    <submittedName>
        <fullName evidence="3">Alpha/beta fold hydrolase</fullName>
    </submittedName>
</protein>
<dbReference type="InterPro" id="IPR050471">
    <property type="entry name" value="AB_hydrolase"/>
</dbReference>
<dbReference type="InterPro" id="IPR000073">
    <property type="entry name" value="AB_hydrolase_1"/>
</dbReference>
<reference evidence="3 4" key="1">
    <citation type="submission" date="2024-03" db="EMBL/GenBank/DDBJ databases">
        <title>Novel Streptomyces species of biotechnological and ecological value are a feature of Machair soil.</title>
        <authorList>
            <person name="Prole J.R."/>
            <person name="Goodfellow M."/>
            <person name="Allenby N."/>
            <person name="Ward A.C."/>
        </authorList>
    </citation>
    <scope>NUCLEOTIDE SEQUENCE [LARGE SCALE GENOMIC DNA]</scope>
    <source>
        <strain evidence="3 4">MS1.HAVA.3</strain>
    </source>
</reference>
<comment type="caution">
    <text evidence="3">The sequence shown here is derived from an EMBL/GenBank/DDBJ whole genome shotgun (WGS) entry which is preliminary data.</text>
</comment>
<dbReference type="GO" id="GO:0016787">
    <property type="term" value="F:hydrolase activity"/>
    <property type="evidence" value="ECO:0007669"/>
    <property type="project" value="UniProtKB-KW"/>
</dbReference>
<evidence type="ECO:0000259" key="2">
    <source>
        <dbReference type="Pfam" id="PF00561"/>
    </source>
</evidence>
<name>A0ABU8U0F6_9ACTN</name>